<gene>
    <name evidence="2" type="ORF">FD32_GL000455</name>
</gene>
<dbReference type="Proteomes" id="UP000051412">
    <property type="component" value="Unassembled WGS sequence"/>
</dbReference>
<dbReference type="STRING" id="1423782.FD32_GL000455"/>
<dbReference type="PATRIC" id="fig|1423782.4.peg.468"/>
<keyword evidence="1" id="KW-0812">Transmembrane</keyword>
<evidence type="ECO:0000313" key="2">
    <source>
        <dbReference type="EMBL" id="KRM26337.1"/>
    </source>
</evidence>
<dbReference type="AlphaFoldDB" id="A0A0R1X8Y8"/>
<accession>A0A0R1X8Y8</accession>
<reference evidence="2 3" key="1">
    <citation type="journal article" date="2015" name="Genome Announc.">
        <title>Expanding the biotechnology potential of lactobacilli through comparative genomics of 213 strains and associated genera.</title>
        <authorList>
            <person name="Sun Z."/>
            <person name="Harris H.M."/>
            <person name="McCann A."/>
            <person name="Guo C."/>
            <person name="Argimon S."/>
            <person name="Zhang W."/>
            <person name="Yang X."/>
            <person name="Jeffery I.B."/>
            <person name="Cooney J.C."/>
            <person name="Kagawa T.F."/>
            <person name="Liu W."/>
            <person name="Song Y."/>
            <person name="Salvetti E."/>
            <person name="Wrobel A."/>
            <person name="Rasinkangas P."/>
            <person name="Parkhill J."/>
            <person name="Rea M.C."/>
            <person name="O'Sullivan O."/>
            <person name="Ritari J."/>
            <person name="Douillard F.P."/>
            <person name="Paul Ross R."/>
            <person name="Yang R."/>
            <person name="Briner A.E."/>
            <person name="Felis G.E."/>
            <person name="de Vos W.M."/>
            <person name="Barrangou R."/>
            <person name="Klaenhammer T.R."/>
            <person name="Caufield P.W."/>
            <person name="Cui Y."/>
            <person name="Zhang H."/>
            <person name="O'Toole P.W."/>
        </authorList>
    </citation>
    <scope>NUCLEOTIDE SEQUENCE [LARGE SCALE GENOMIC DNA]</scope>
    <source>
        <strain evidence="2 3">DSM 6035</strain>
    </source>
</reference>
<keyword evidence="1" id="KW-0472">Membrane</keyword>
<dbReference type="Pfam" id="PF11694">
    <property type="entry name" value="DUF3290"/>
    <property type="match status" value="1"/>
</dbReference>
<evidence type="ECO:0000313" key="3">
    <source>
        <dbReference type="Proteomes" id="UP000051412"/>
    </source>
</evidence>
<evidence type="ECO:0000256" key="1">
    <source>
        <dbReference type="SAM" id="Phobius"/>
    </source>
</evidence>
<dbReference type="InterPro" id="IPR021707">
    <property type="entry name" value="DUF3290"/>
</dbReference>
<proteinExistence type="predicted"/>
<keyword evidence="1" id="KW-1133">Transmembrane helix</keyword>
<name>A0A0R1X8Y8_9LACO</name>
<comment type="caution">
    <text evidence="2">The sequence shown here is derived from an EMBL/GenBank/DDBJ whole genome shotgun (WGS) entry which is preliminary data.</text>
</comment>
<dbReference type="EMBL" id="AZGM01000087">
    <property type="protein sequence ID" value="KRM26337.1"/>
    <property type="molecule type" value="Genomic_DNA"/>
</dbReference>
<organism evidence="2 3">
    <name type="scientific">Limosilactobacillus panis DSM 6035</name>
    <dbReference type="NCBI Taxonomy" id="1423782"/>
    <lineage>
        <taxon>Bacteria</taxon>
        <taxon>Bacillati</taxon>
        <taxon>Bacillota</taxon>
        <taxon>Bacilli</taxon>
        <taxon>Lactobacillales</taxon>
        <taxon>Lactobacillaceae</taxon>
        <taxon>Limosilactobacillus</taxon>
    </lineage>
</organism>
<sequence length="147" mass="17020">MTFYSESFFLHQQQVTSLINYIAIVVLLLLVIFNTIRYLRHQLRTRNRDLGIIFFLLLLIFTGLQITNLERTVTQRSQSLQMRPFIQAVAKDHGLKSSQVVVNSTTLTDGILVRFKGKDYRVNMSPSGDNYTLTRAHVVDHKVNIQH</sequence>
<feature type="transmembrane region" description="Helical" evidence="1">
    <location>
        <begin position="51"/>
        <end position="69"/>
    </location>
</feature>
<evidence type="ECO:0008006" key="4">
    <source>
        <dbReference type="Google" id="ProtNLM"/>
    </source>
</evidence>
<dbReference type="OrthoDB" id="3191971at2"/>
<keyword evidence="3" id="KW-1185">Reference proteome</keyword>
<feature type="transmembrane region" description="Helical" evidence="1">
    <location>
        <begin position="18"/>
        <end position="39"/>
    </location>
</feature>
<protein>
    <recommendedName>
        <fullName evidence="4">DUF3290 domain-containing protein</fullName>
    </recommendedName>
</protein>
<dbReference type="RefSeq" id="WP_047770257.1">
    <property type="nucleotide sequence ID" value="NZ_AZGM01000087.1"/>
</dbReference>